<dbReference type="Pfam" id="PF06898">
    <property type="entry name" value="YqfD"/>
    <property type="match status" value="1"/>
</dbReference>
<keyword evidence="1" id="KW-1133">Transmembrane helix</keyword>
<keyword evidence="1" id="KW-0472">Membrane</keyword>
<proteinExistence type="predicted"/>
<organism evidence="2 3">
    <name type="scientific">Faecalibacterium prausnitzii</name>
    <dbReference type="NCBI Taxonomy" id="853"/>
    <lineage>
        <taxon>Bacteria</taxon>
        <taxon>Bacillati</taxon>
        <taxon>Bacillota</taxon>
        <taxon>Clostridia</taxon>
        <taxon>Eubacteriales</taxon>
        <taxon>Oscillospiraceae</taxon>
        <taxon>Faecalibacterium</taxon>
    </lineage>
</organism>
<comment type="caution">
    <text evidence="2">The sequence shown here is derived from an EMBL/GenBank/DDBJ whole genome shotgun (WGS) entry which is preliminary data.</text>
</comment>
<dbReference type="RefSeq" id="WP_112114839.1">
    <property type="nucleotide sequence ID" value="NZ_PRKZ01000001.1"/>
</dbReference>
<dbReference type="Proteomes" id="UP000251634">
    <property type="component" value="Unassembled WGS sequence"/>
</dbReference>
<gene>
    <name evidence="2" type="ORF">C4N25_02425</name>
</gene>
<accession>A0A329TR74</accession>
<dbReference type="EMBL" id="PRKZ01000001">
    <property type="protein sequence ID" value="RAW52281.1"/>
    <property type="molecule type" value="Genomic_DNA"/>
</dbReference>
<feature type="transmembrane region" description="Helical" evidence="1">
    <location>
        <begin position="87"/>
        <end position="107"/>
    </location>
</feature>
<protein>
    <submittedName>
        <fullName evidence="2">Sporulation protein</fullName>
    </submittedName>
</protein>
<sequence length="387" mass="42587">MDPLQLWAGVRFAAQNGNTGGFLTAAAQNGLHLSAITAQPGGFCARCAAWRYPELSRLARRYRVRLRIQKRDGLFFRLRPLLRRRGLWAGLFLFLPLLLWLQGAVWATDFTTLTPGQRARAEVILRQQALSAGEFISEEKLTAGEYALLQSGEFSWASLNFSKGRLIVEAAAAKPVPDIASGTLHGITARVAGTVLETNLTSGTMLVTPGQAVEAGQGLIGTARMERDGTLIFQPAAGRVLAQFEWEFSETLPAAVAADQLTGSKSHQYQLHFAGKSLALPPWSSHQENARAITRHLHPAFWGLALPCSVEETVFYHTQNETLSYTGDQLLALARLHSRQVLYAAYPDAVLLTRKEDFSAEGDQFHYRVCYTIAADICQENTKTAED</sequence>
<dbReference type="InterPro" id="IPR010690">
    <property type="entry name" value="YqfD"/>
</dbReference>
<evidence type="ECO:0000313" key="3">
    <source>
        <dbReference type="Proteomes" id="UP000251634"/>
    </source>
</evidence>
<keyword evidence="1" id="KW-0812">Transmembrane</keyword>
<dbReference type="AlphaFoldDB" id="A0A329TR74"/>
<reference evidence="2 3" key="1">
    <citation type="submission" date="2018-02" db="EMBL/GenBank/DDBJ databases">
        <title>Complete genome sequencing of Faecalibacterium prausnitzii strains isolated from the human gut.</title>
        <authorList>
            <person name="Fitzgerald B.C."/>
            <person name="Shkoporov A.N."/>
            <person name="Ross P.R."/>
            <person name="Hill C."/>
        </authorList>
    </citation>
    <scope>NUCLEOTIDE SEQUENCE [LARGE SCALE GENOMIC DNA]</scope>
    <source>
        <strain evidence="2 3">APC942/8-14-2</strain>
    </source>
</reference>
<evidence type="ECO:0000256" key="1">
    <source>
        <dbReference type="SAM" id="Phobius"/>
    </source>
</evidence>
<name>A0A329TR74_9FIRM</name>
<evidence type="ECO:0000313" key="2">
    <source>
        <dbReference type="EMBL" id="RAW52281.1"/>
    </source>
</evidence>